<sequence length="37" mass="4317">MHLVLFVAVLFMPYSTSVFFLQIIYSCFDFFVCSTSL</sequence>
<reference evidence="1" key="2">
    <citation type="journal article" date="2015" name="Data Brief">
        <title>Shoot transcriptome of the giant reed, Arundo donax.</title>
        <authorList>
            <person name="Barrero R.A."/>
            <person name="Guerrero F.D."/>
            <person name="Moolhuijzen P."/>
            <person name="Goolsby J.A."/>
            <person name="Tidwell J."/>
            <person name="Bellgard S.E."/>
            <person name="Bellgard M.I."/>
        </authorList>
    </citation>
    <scope>NUCLEOTIDE SEQUENCE</scope>
    <source>
        <tissue evidence="1">Shoot tissue taken approximately 20 cm above the soil surface</tissue>
    </source>
</reference>
<organism evidence="1">
    <name type="scientific">Arundo donax</name>
    <name type="common">Giant reed</name>
    <name type="synonym">Donax arundinaceus</name>
    <dbReference type="NCBI Taxonomy" id="35708"/>
    <lineage>
        <taxon>Eukaryota</taxon>
        <taxon>Viridiplantae</taxon>
        <taxon>Streptophyta</taxon>
        <taxon>Embryophyta</taxon>
        <taxon>Tracheophyta</taxon>
        <taxon>Spermatophyta</taxon>
        <taxon>Magnoliopsida</taxon>
        <taxon>Liliopsida</taxon>
        <taxon>Poales</taxon>
        <taxon>Poaceae</taxon>
        <taxon>PACMAD clade</taxon>
        <taxon>Arundinoideae</taxon>
        <taxon>Arundineae</taxon>
        <taxon>Arundo</taxon>
    </lineage>
</organism>
<protein>
    <submittedName>
        <fullName evidence="1">Uncharacterized protein</fullName>
    </submittedName>
</protein>
<dbReference type="AlphaFoldDB" id="A0A0A8YNI1"/>
<name>A0A0A8YNI1_ARUDO</name>
<accession>A0A0A8YNI1</accession>
<reference evidence="1" key="1">
    <citation type="submission" date="2014-09" db="EMBL/GenBank/DDBJ databases">
        <authorList>
            <person name="Magalhaes I.L.F."/>
            <person name="Oliveira U."/>
            <person name="Santos F.R."/>
            <person name="Vidigal T.H.D.A."/>
            <person name="Brescovit A.D."/>
            <person name="Santos A.J."/>
        </authorList>
    </citation>
    <scope>NUCLEOTIDE SEQUENCE</scope>
    <source>
        <tissue evidence="1">Shoot tissue taken approximately 20 cm above the soil surface</tissue>
    </source>
</reference>
<proteinExistence type="predicted"/>
<dbReference type="EMBL" id="GBRH01270607">
    <property type="protein sequence ID" value="JAD27288.1"/>
    <property type="molecule type" value="Transcribed_RNA"/>
</dbReference>
<evidence type="ECO:0000313" key="1">
    <source>
        <dbReference type="EMBL" id="JAD27288.1"/>
    </source>
</evidence>